<evidence type="ECO:0000256" key="2">
    <source>
        <dbReference type="SAM" id="MobiDB-lite"/>
    </source>
</evidence>
<evidence type="ECO:0000313" key="4">
    <source>
        <dbReference type="EMBL" id="UUL82410.1"/>
    </source>
</evidence>
<dbReference type="PANTHER" id="PTHR43750">
    <property type="entry name" value="UDP-GLUCOSE 6-DEHYDROGENASE TUAD"/>
    <property type="match status" value="1"/>
</dbReference>
<dbReference type="Proteomes" id="UP001058533">
    <property type="component" value="Chromosome"/>
</dbReference>
<dbReference type="EMBL" id="CP101740">
    <property type="protein sequence ID" value="UUL82410.1"/>
    <property type="molecule type" value="Genomic_DNA"/>
</dbReference>
<evidence type="ECO:0000259" key="3">
    <source>
        <dbReference type="Pfam" id="PF00984"/>
    </source>
</evidence>
<proteinExistence type="predicted"/>
<organism evidence="4 5">
    <name type="scientific">Sphingomonas qomolangmaensis</name>
    <dbReference type="NCBI Taxonomy" id="2918765"/>
    <lineage>
        <taxon>Bacteria</taxon>
        <taxon>Pseudomonadati</taxon>
        <taxon>Pseudomonadota</taxon>
        <taxon>Alphaproteobacteria</taxon>
        <taxon>Sphingomonadales</taxon>
        <taxon>Sphingomonadaceae</taxon>
        <taxon>Sphingomonas</taxon>
    </lineage>
</organism>
<sequence length="261" mass="28531">MIAMYVCSAEFTKYVAKCMLGSRISFMNEMANLAELLDADIEQVRRGVDSDPRNGHHFIDSGIGYGGSCFPKDVSAMIHAAMKIGYDPLMLHAVEPRNRPEVRAGQPGAEPIRQRSGRRAVLSVGARRKSQYRRHALGILPCHHGALVGGGGHHSGFRFRGDEAVSGYSRLPKRSRLLWYQGSGPSQCRRATDCDRAEKLPGADLIRDTLSTPLIFGGRNVYHPAIVACYAIRYHSIGRPVAGNFTKRAANAESPLQASAV</sequence>
<name>A0ABY5L9G6_9SPHN</name>
<dbReference type="RefSeq" id="WP_256506236.1">
    <property type="nucleotide sequence ID" value="NZ_CP101740.1"/>
</dbReference>
<evidence type="ECO:0000256" key="1">
    <source>
        <dbReference type="ARBA" id="ARBA00015132"/>
    </source>
</evidence>
<feature type="region of interest" description="Disordered" evidence="2">
    <location>
        <begin position="101"/>
        <end position="125"/>
    </location>
</feature>
<dbReference type="Pfam" id="PF00984">
    <property type="entry name" value="UDPG_MGDP_dh"/>
    <property type="match status" value="1"/>
</dbReference>
<dbReference type="Gene3D" id="1.20.5.100">
    <property type="entry name" value="Cytochrome c1, transmembrane anchor, C-terminal"/>
    <property type="match status" value="1"/>
</dbReference>
<evidence type="ECO:0000313" key="5">
    <source>
        <dbReference type="Proteomes" id="UP001058533"/>
    </source>
</evidence>
<keyword evidence="5" id="KW-1185">Reference proteome</keyword>
<dbReference type="InterPro" id="IPR014026">
    <property type="entry name" value="UDP-Glc/GDP-Man_DH_dimer"/>
</dbReference>
<dbReference type="PANTHER" id="PTHR43750:SF3">
    <property type="entry name" value="UDP-GLUCOSE 6-DEHYDROGENASE TUAD"/>
    <property type="match status" value="1"/>
</dbReference>
<feature type="domain" description="UDP-glucose/GDP-mannose dehydrogenase dimerisation" evidence="3">
    <location>
        <begin position="8"/>
        <end position="98"/>
    </location>
</feature>
<dbReference type="Gene3D" id="3.40.50.720">
    <property type="entry name" value="NAD(P)-binding Rossmann-like Domain"/>
    <property type="match status" value="1"/>
</dbReference>
<protein>
    <recommendedName>
        <fullName evidence="1">UDP-glucose 6-dehydrogenase</fullName>
    </recommendedName>
</protein>
<dbReference type="InterPro" id="IPR008927">
    <property type="entry name" value="6-PGluconate_DH-like_C_sf"/>
</dbReference>
<reference evidence="4" key="1">
    <citation type="submission" date="2022-07" db="EMBL/GenBank/DDBJ databases">
        <title>Sphingomonas sp. nov., a novel bacterium isolated from the north slope of the Mount Everest.</title>
        <authorList>
            <person name="Cui X."/>
            <person name="Liu Y."/>
        </authorList>
    </citation>
    <scope>NUCLEOTIDE SEQUENCE</scope>
    <source>
        <strain evidence="4">S5-59</strain>
    </source>
</reference>
<dbReference type="SUPFAM" id="SSF48179">
    <property type="entry name" value="6-phosphogluconate dehydrogenase C-terminal domain-like"/>
    <property type="match status" value="1"/>
</dbReference>
<accession>A0ABY5L9G6</accession>
<gene>
    <name evidence="4" type="ORF">NMP03_14750</name>
</gene>